<protein>
    <submittedName>
        <fullName evidence="2">Uncharacterized protein</fullName>
    </submittedName>
</protein>
<dbReference type="EMBL" id="CAAALY010261150">
    <property type="protein sequence ID" value="VEL39395.1"/>
    <property type="molecule type" value="Genomic_DNA"/>
</dbReference>
<feature type="region of interest" description="Disordered" evidence="1">
    <location>
        <begin position="59"/>
        <end position="89"/>
    </location>
</feature>
<proteinExistence type="predicted"/>
<sequence length="277" mass="30215">MCITSISVIVTVWNLNLHHCLPTARRLPVRLRSRIFGFIFRWVGFAFTLTPFPLLNSQHPSAPVPSSPDGLTSAVPGRHGNKGSVCRRAKASRIRRLTDAPRRHTNIAIRRVGDCLISTSCHVACCRGQMDPSPRDASASSRWKEANGRLGQAAQFGSINSRRGGRLPIETGLEDAQQIRGLGASVPSPVASDVFVSSAQPRCPSRRSHLRDAEHTPASNNSSQLFQLLAEGSRQLRCLQVEDPESPLTGLRKSVSSFVWLSLSLVVAGRLHDSESC</sequence>
<evidence type="ECO:0000313" key="2">
    <source>
        <dbReference type="EMBL" id="VEL39395.1"/>
    </source>
</evidence>
<feature type="compositionally biased region" description="Basic residues" evidence="1">
    <location>
        <begin position="79"/>
        <end position="89"/>
    </location>
</feature>
<keyword evidence="3" id="KW-1185">Reference proteome</keyword>
<comment type="caution">
    <text evidence="2">The sequence shown here is derived from an EMBL/GenBank/DDBJ whole genome shotgun (WGS) entry which is preliminary data.</text>
</comment>
<evidence type="ECO:0000313" key="3">
    <source>
        <dbReference type="Proteomes" id="UP000784294"/>
    </source>
</evidence>
<dbReference type="Proteomes" id="UP000784294">
    <property type="component" value="Unassembled WGS sequence"/>
</dbReference>
<feature type="region of interest" description="Disordered" evidence="1">
    <location>
        <begin position="202"/>
        <end position="222"/>
    </location>
</feature>
<accession>A0A448XLE8</accession>
<organism evidence="2 3">
    <name type="scientific">Protopolystoma xenopodis</name>
    <dbReference type="NCBI Taxonomy" id="117903"/>
    <lineage>
        <taxon>Eukaryota</taxon>
        <taxon>Metazoa</taxon>
        <taxon>Spiralia</taxon>
        <taxon>Lophotrochozoa</taxon>
        <taxon>Platyhelminthes</taxon>
        <taxon>Monogenea</taxon>
        <taxon>Polyopisthocotylea</taxon>
        <taxon>Polystomatidea</taxon>
        <taxon>Polystomatidae</taxon>
        <taxon>Protopolystoma</taxon>
    </lineage>
</organism>
<reference evidence="2" key="1">
    <citation type="submission" date="2018-11" db="EMBL/GenBank/DDBJ databases">
        <authorList>
            <consortium name="Pathogen Informatics"/>
        </authorList>
    </citation>
    <scope>NUCLEOTIDE SEQUENCE</scope>
</reference>
<gene>
    <name evidence="2" type="ORF">PXEA_LOCUS32835</name>
</gene>
<evidence type="ECO:0000256" key="1">
    <source>
        <dbReference type="SAM" id="MobiDB-lite"/>
    </source>
</evidence>
<dbReference type="AlphaFoldDB" id="A0A448XLE8"/>
<name>A0A448XLE8_9PLAT</name>